<evidence type="ECO:0000313" key="2">
    <source>
        <dbReference type="Ensembl" id="ENSPTXP00000023114.1"/>
    </source>
</evidence>
<dbReference type="AlphaFoldDB" id="A0A670ZJZ2"/>
<sequence>MRAPGKIYLAAHARASQLIFGPFSTCQRLEGSLCRWYHFLTCDAVPFFFLSQIALASFYEDGGDEDIMTLPQPTSSSVTRGTAARPRSPSLHARVHREERRREQRKLHGLRGGKGPDSLH</sequence>
<feature type="region of interest" description="Disordered" evidence="1">
    <location>
        <begin position="70"/>
        <end position="120"/>
    </location>
</feature>
<proteinExistence type="predicted"/>
<dbReference type="Ensembl" id="ENSPTXT00000023830.1">
    <property type="protein sequence ID" value="ENSPTXP00000023114.1"/>
    <property type="gene ID" value="ENSPTXG00000016026.1"/>
</dbReference>
<evidence type="ECO:0000313" key="3">
    <source>
        <dbReference type="Proteomes" id="UP000472273"/>
    </source>
</evidence>
<reference evidence="2" key="1">
    <citation type="submission" date="2025-08" db="UniProtKB">
        <authorList>
            <consortium name="Ensembl"/>
        </authorList>
    </citation>
    <scope>IDENTIFICATION</scope>
</reference>
<feature type="compositionally biased region" description="Polar residues" evidence="1">
    <location>
        <begin position="71"/>
        <end position="80"/>
    </location>
</feature>
<evidence type="ECO:0000256" key="1">
    <source>
        <dbReference type="SAM" id="MobiDB-lite"/>
    </source>
</evidence>
<accession>A0A670ZJZ2</accession>
<dbReference type="Proteomes" id="UP000472273">
    <property type="component" value="Unplaced"/>
</dbReference>
<reference evidence="2" key="2">
    <citation type="submission" date="2025-09" db="UniProtKB">
        <authorList>
            <consortium name="Ensembl"/>
        </authorList>
    </citation>
    <scope>IDENTIFICATION</scope>
</reference>
<name>A0A670ZJZ2_PSETE</name>
<organism evidence="2 3">
    <name type="scientific">Pseudonaja textilis</name>
    <name type="common">Eastern brown snake</name>
    <dbReference type="NCBI Taxonomy" id="8673"/>
    <lineage>
        <taxon>Eukaryota</taxon>
        <taxon>Metazoa</taxon>
        <taxon>Chordata</taxon>
        <taxon>Craniata</taxon>
        <taxon>Vertebrata</taxon>
        <taxon>Euteleostomi</taxon>
        <taxon>Lepidosauria</taxon>
        <taxon>Squamata</taxon>
        <taxon>Bifurcata</taxon>
        <taxon>Unidentata</taxon>
        <taxon>Episquamata</taxon>
        <taxon>Toxicofera</taxon>
        <taxon>Serpentes</taxon>
        <taxon>Colubroidea</taxon>
        <taxon>Elapidae</taxon>
        <taxon>Hydrophiinae</taxon>
        <taxon>Pseudonaja</taxon>
    </lineage>
</organism>
<protein>
    <submittedName>
        <fullName evidence="2">Uncharacterized protein</fullName>
    </submittedName>
</protein>
<keyword evidence="3" id="KW-1185">Reference proteome</keyword>